<evidence type="ECO:0000256" key="6">
    <source>
        <dbReference type="RuleBase" id="RU003797"/>
    </source>
</evidence>
<dbReference type="PANTHER" id="PTHR30471">
    <property type="entry name" value="DNA REPAIR PROTEIN RADC"/>
    <property type="match status" value="1"/>
</dbReference>
<evidence type="ECO:0000313" key="8">
    <source>
        <dbReference type="EMBL" id="SEL50942.1"/>
    </source>
</evidence>
<dbReference type="PROSITE" id="PS50249">
    <property type="entry name" value="MPN"/>
    <property type="match status" value="1"/>
</dbReference>
<evidence type="ECO:0000259" key="7">
    <source>
        <dbReference type="PROSITE" id="PS50249"/>
    </source>
</evidence>
<dbReference type="GO" id="GO:0006508">
    <property type="term" value="P:proteolysis"/>
    <property type="evidence" value="ECO:0007669"/>
    <property type="project" value="UniProtKB-KW"/>
</dbReference>
<gene>
    <name evidence="8" type="ORF">SAMN05216262_11289</name>
</gene>
<evidence type="ECO:0000256" key="2">
    <source>
        <dbReference type="ARBA" id="ARBA00022723"/>
    </source>
</evidence>
<dbReference type="RefSeq" id="WP_085285507.1">
    <property type="nucleotide sequence ID" value="NZ_FOBI01000012.1"/>
</dbReference>
<keyword evidence="3" id="KW-0378">Hydrolase</keyword>
<accession>A0A1H7QSN7</accession>
<dbReference type="InterPro" id="IPR046778">
    <property type="entry name" value="UPF0758_N"/>
</dbReference>
<keyword evidence="4" id="KW-0862">Zinc</keyword>
<reference evidence="9" key="1">
    <citation type="submission" date="2016-10" db="EMBL/GenBank/DDBJ databases">
        <authorList>
            <person name="Varghese N."/>
            <person name="Submissions S."/>
        </authorList>
    </citation>
    <scope>NUCLEOTIDE SEQUENCE [LARGE SCALE GENOMIC DNA]</scope>
    <source>
        <strain evidence="9">CGMCC 1.9127</strain>
    </source>
</reference>
<sequence>MLKDWPTDEKPREKLLQYGAGSLSDAELLAIFLRTGVKGVHVVDLARNLLKSFGSISQIYQAQLVEFCQHHGLGKAKYVQLQACLEMSKRYLAEQMQSGQTLTSSARTQQFLTAELRHETREVFAVLFLNTQHQVLKFERLFHGTINAAAVYPRIVVESALKYQAGAVILAHNHPSGIAEPSIADNQITSRLEQALALIDIKVLDHIIVAGCHCYSYAEHGRMNDS</sequence>
<dbReference type="EMBL" id="FOBI01000012">
    <property type="protein sequence ID" value="SEL50942.1"/>
    <property type="molecule type" value="Genomic_DNA"/>
</dbReference>
<evidence type="ECO:0000256" key="5">
    <source>
        <dbReference type="ARBA" id="ARBA00023049"/>
    </source>
</evidence>
<feature type="domain" description="MPN" evidence="7">
    <location>
        <begin position="101"/>
        <end position="223"/>
    </location>
</feature>
<dbReference type="NCBIfam" id="NF000642">
    <property type="entry name" value="PRK00024.1"/>
    <property type="match status" value="1"/>
</dbReference>
<dbReference type="InterPro" id="IPR020891">
    <property type="entry name" value="UPF0758_CS"/>
</dbReference>
<keyword evidence="5" id="KW-0482">Metalloprotease</keyword>
<name>A0A1H7QSN7_9GAMM</name>
<evidence type="ECO:0000256" key="4">
    <source>
        <dbReference type="ARBA" id="ARBA00022833"/>
    </source>
</evidence>
<keyword evidence="9" id="KW-1185">Reference proteome</keyword>
<dbReference type="PANTHER" id="PTHR30471:SF3">
    <property type="entry name" value="UPF0758 PROTEIN YEES-RELATED"/>
    <property type="match status" value="1"/>
</dbReference>
<dbReference type="Gene3D" id="1.10.150.20">
    <property type="entry name" value="5' to 3' exonuclease, C-terminal subdomain"/>
    <property type="match status" value="1"/>
</dbReference>
<dbReference type="STRING" id="641665.GCA_002104455_01129"/>
<proteinExistence type="inferred from homology"/>
<dbReference type="Pfam" id="PF20582">
    <property type="entry name" value="UPF0758_N"/>
    <property type="match status" value="1"/>
</dbReference>
<evidence type="ECO:0000256" key="3">
    <source>
        <dbReference type="ARBA" id="ARBA00022801"/>
    </source>
</evidence>
<dbReference type="InterPro" id="IPR001405">
    <property type="entry name" value="UPF0758"/>
</dbReference>
<dbReference type="Gene3D" id="3.40.140.10">
    <property type="entry name" value="Cytidine Deaminase, domain 2"/>
    <property type="match status" value="1"/>
</dbReference>
<dbReference type="OrthoDB" id="9804482at2"/>
<keyword evidence="1" id="KW-0645">Protease</keyword>
<dbReference type="GO" id="GO:0046872">
    <property type="term" value="F:metal ion binding"/>
    <property type="evidence" value="ECO:0007669"/>
    <property type="project" value="UniProtKB-KW"/>
</dbReference>
<evidence type="ECO:0000313" key="9">
    <source>
        <dbReference type="Proteomes" id="UP000199297"/>
    </source>
</evidence>
<evidence type="ECO:0000256" key="1">
    <source>
        <dbReference type="ARBA" id="ARBA00022670"/>
    </source>
</evidence>
<dbReference type="Pfam" id="PF04002">
    <property type="entry name" value="RadC"/>
    <property type="match status" value="1"/>
</dbReference>
<dbReference type="InterPro" id="IPR010994">
    <property type="entry name" value="RuvA_2-like"/>
</dbReference>
<dbReference type="NCBIfam" id="TIGR00608">
    <property type="entry name" value="radc"/>
    <property type="match status" value="1"/>
</dbReference>
<dbReference type="Proteomes" id="UP000199297">
    <property type="component" value="Unassembled WGS sequence"/>
</dbReference>
<keyword evidence="2" id="KW-0479">Metal-binding</keyword>
<dbReference type="PROSITE" id="PS01302">
    <property type="entry name" value="UPF0758"/>
    <property type="match status" value="1"/>
</dbReference>
<dbReference type="InterPro" id="IPR025657">
    <property type="entry name" value="RadC_JAB"/>
</dbReference>
<dbReference type="GO" id="GO:0008237">
    <property type="term" value="F:metallopeptidase activity"/>
    <property type="evidence" value="ECO:0007669"/>
    <property type="project" value="UniProtKB-KW"/>
</dbReference>
<dbReference type="AlphaFoldDB" id="A0A1H7QSN7"/>
<dbReference type="CDD" id="cd08071">
    <property type="entry name" value="MPN_DUF2466"/>
    <property type="match status" value="1"/>
</dbReference>
<comment type="similarity">
    <text evidence="6">Belongs to the UPF0758 family.</text>
</comment>
<dbReference type="InterPro" id="IPR037518">
    <property type="entry name" value="MPN"/>
</dbReference>
<dbReference type="SUPFAM" id="SSF47781">
    <property type="entry name" value="RuvA domain 2-like"/>
    <property type="match status" value="1"/>
</dbReference>
<protein>
    <submittedName>
        <fullName evidence="8">DNA replication and repair protein RadC</fullName>
    </submittedName>
</protein>
<organism evidence="8 9">
    <name type="scientific">Colwellia chukchiensis</name>
    <dbReference type="NCBI Taxonomy" id="641665"/>
    <lineage>
        <taxon>Bacteria</taxon>
        <taxon>Pseudomonadati</taxon>
        <taxon>Pseudomonadota</taxon>
        <taxon>Gammaproteobacteria</taxon>
        <taxon>Alteromonadales</taxon>
        <taxon>Colwelliaceae</taxon>
        <taxon>Colwellia</taxon>
    </lineage>
</organism>